<dbReference type="PROSITE" id="PS50983">
    <property type="entry name" value="FE_B12_PBP"/>
    <property type="match status" value="1"/>
</dbReference>
<dbReference type="Proteomes" id="UP000199093">
    <property type="component" value="Unassembled WGS sequence"/>
</dbReference>
<keyword evidence="4" id="KW-0406">Ion transport</keyword>
<evidence type="ECO:0000256" key="2">
    <source>
        <dbReference type="ARBA" id="ARBA00008814"/>
    </source>
</evidence>
<dbReference type="GO" id="GO:0030288">
    <property type="term" value="C:outer membrane-bounded periplasmic space"/>
    <property type="evidence" value="ECO:0007669"/>
    <property type="project" value="TreeGrafter"/>
</dbReference>
<dbReference type="STRING" id="555512.SAMN04487993_101725"/>
<dbReference type="GO" id="GO:1901678">
    <property type="term" value="P:iron coordination entity transport"/>
    <property type="evidence" value="ECO:0007669"/>
    <property type="project" value="UniProtKB-ARBA"/>
</dbReference>
<evidence type="ECO:0000256" key="6">
    <source>
        <dbReference type="SAM" id="SignalP"/>
    </source>
</evidence>
<evidence type="ECO:0000313" key="9">
    <source>
        <dbReference type="Proteomes" id="UP000199093"/>
    </source>
</evidence>
<dbReference type="InterPro" id="IPR051313">
    <property type="entry name" value="Bact_iron-sidero_bind"/>
</dbReference>
<keyword evidence="5 6" id="KW-0732">Signal</keyword>
<feature type="domain" description="Fe/B12 periplasmic-binding" evidence="7">
    <location>
        <begin position="43"/>
        <end position="303"/>
    </location>
</feature>
<dbReference type="EMBL" id="FNEJ01000017">
    <property type="protein sequence ID" value="SDJ07483.1"/>
    <property type="molecule type" value="Genomic_DNA"/>
</dbReference>
<proteinExistence type="inferred from homology"/>
<evidence type="ECO:0000313" key="8">
    <source>
        <dbReference type="EMBL" id="SDJ07483.1"/>
    </source>
</evidence>
<dbReference type="InterPro" id="IPR002491">
    <property type="entry name" value="ABC_transptr_periplasmic_BD"/>
</dbReference>
<comment type="similarity">
    <text evidence="2">Belongs to the bacterial solute-binding protein 8 family.</text>
</comment>
<feature type="signal peptide" evidence="6">
    <location>
        <begin position="1"/>
        <end position="24"/>
    </location>
</feature>
<dbReference type="Pfam" id="PF01497">
    <property type="entry name" value="Peripla_BP_2"/>
    <property type="match status" value="1"/>
</dbReference>
<dbReference type="PANTHER" id="PTHR30532:SF24">
    <property type="entry name" value="FERRIC ENTEROBACTIN-BINDING PERIPLASMIC PROTEIN FEPB"/>
    <property type="match status" value="1"/>
</dbReference>
<organism evidence="8 9">
    <name type="scientific">Salipiger marinus</name>
    <dbReference type="NCBI Taxonomy" id="555512"/>
    <lineage>
        <taxon>Bacteria</taxon>
        <taxon>Pseudomonadati</taxon>
        <taxon>Pseudomonadota</taxon>
        <taxon>Alphaproteobacteria</taxon>
        <taxon>Rhodobacterales</taxon>
        <taxon>Roseobacteraceae</taxon>
        <taxon>Salipiger</taxon>
    </lineage>
</organism>
<dbReference type="RefSeq" id="WP_089849523.1">
    <property type="nucleotide sequence ID" value="NZ_FNEJ01000017.1"/>
</dbReference>
<evidence type="ECO:0000256" key="5">
    <source>
        <dbReference type="ARBA" id="ARBA00022729"/>
    </source>
</evidence>
<keyword evidence="3" id="KW-0813">Transport</keyword>
<keyword evidence="4" id="KW-0410">Iron transport</keyword>
<protein>
    <submittedName>
        <fullName evidence="8">Iron complex transport system substrate-binding protein</fullName>
    </submittedName>
</protein>
<reference evidence="8 9" key="1">
    <citation type="submission" date="2016-10" db="EMBL/GenBank/DDBJ databases">
        <authorList>
            <person name="de Groot N.N."/>
        </authorList>
    </citation>
    <scope>NUCLEOTIDE SEQUENCE [LARGE SCALE GENOMIC DNA]</scope>
    <source>
        <strain evidence="8 9">DSM 26424</strain>
    </source>
</reference>
<evidence type="ECO:0000256" key="3">
    <source>
        <dbReference type="ARBA" id="ARBA00022448"/>
    </source>
</evidence>
<evidence type="ECO:0000256" key="4">
    <source>
        <dbReference type="ARBA" id="ARBA00022496"/>
    </source>
</evidence>
<dbReference type="OrthoDB" id="1846031at2"/>
<dbReference type="AlphaFoldDB" id="A0A1G8QS43"/>
<keyword evidence="9" id="KW-1185">Reference proteome</keyword>
<sequence>MGVEILRVFLCVCAALLSPLTASAQVEIAHRWGTTRIDGTPQRIVSLSYNGADSWLALGVQPVAYRVWYGGDDRGLWPWAAPLATGGTPLRGEIDMEAIVRLQPDLIEAMYSGLTEAQYRTLSRFAPVLPPQAGVADFGHDWRSMIEVFGRASGREARATEVIAGLDARLAEVARPDWQGRTAAMAMPDGPMLLFPRDPRMRLLSRLGFEVPQAARRIDHGSFYAELDPEVTVPLDADLLIWLDLGGGVGAVRDHPLRGALRAAAEGRELVAPPEISAALSYGSALSLGHALDWLAQEIPPALDGDPATPVPSARAAGLAP</sequence>
<dbReference type="PANTHER" id="PTHR30532">
    <property type="entry name" value="IRON III DICITRATE-BINDING PERIPLASMIC PROTEIN"/>
    <property type="match status" value="1"/>
</dbReference>
<keyword evidence="4" id="KW-0408">Iron</keyword>
<dbReference type="SUPFAM" id="SSF53807">
    <property type="entry name" value="Helical backbone' metal receptor"/>
    <property type="match status" value="1"/>
</dbReference>
<accession>A0A1G8QS43</accession>
<evidence type="ECO:0000259" key="7">
    <source>
        <dbReference type="PROSITE" id="PS50983"/>
    </source>
</evidence>
<gene>
    <name evidence="8" type="ORF">SAMN04487993_101725</name>
</gene>
<dbReference type="Gene3D" id="3.40.50.1980">
    <property type="entry name" value="Nitrogenase molybdenum iron protein domain"/>
    <property type="match status" value="2"/>
</dbReference>
<name>A0A1G8QS43_9RHOB</name>
<evidence type="ECO:0000256" key="1">
    <source>
        <dbReference type="ARBA" id="ARBA00004196"/>
    </source>
</evidence>
<comment type="subcellular location">
    <subcellularLocation>
        <location evidence="1">Cell envelope</location>
    </subcellularLocation>
</comment>
<feature type="chain" id="PRO_5011787267" evidence="6">
    <location>
        <begin position="25"/>
        <end position="321"/>
    </location>
</feature>